<dbReference type="Gene3D" id="2.30.30.1190">
    <property type="match status" value="1"/>
</dbReference>
<dbReference type="Proteomes" id="UP000230233">
    <property type="component" value="Chromosome IV"/>
</dbReference>
<dbReference type="CDD" id="cd20384">
    <property type="entry name" value="Tudor_ZGPAT"/>
    <property type="match status" value="1"/>
</dbReference>
<dbReference type="GO" id="GO:0000978">
    <property type="term" value="F:RNA polymerase II cis-regulatory region sequence-specific DNA binding"/>
    <property type="evidence" value="ECO:0007669"/>
    <property type="project" value="TreeGrafter"/>
</dbReference>
<organism evidence="5 6">
    <name type="scientific">Caenorhabditis nigoni</name>
    <dbReference type="NCBI Taxonomy" id="1611254"/>
    <lineage>
        <taxon>Eukaryota</taxon>
        <taxon>Metazoa</taxon>
        <taxon>Ecdysozoa</taxon>
        <taxon>Nematoda</taxon>
        <taxon>Chromadorea</taxon>
        <taxon>Rhabditida</taxon>
        <taxon>Rhabditina</taxon>
        <taxon>Rhabditomorpha</taxon>
        <taxon>Rhabditoidea</taxon>
        <taxon>Rhabditidae</taxon>
        <taxon>Peloderinae</taxon>
        <taxon>Caenorhabditis</taxon>
    </lineage>
</organism>
<evidence type="ECO:0000259" key="4">
    <source>
        <dbReference type="PROSITE" id="PS50103"/>
    </source>
</evidence>
<keyword evidence="2" id="KW-0539">Nucleus</keyword>
<evidence type="ECO:0000256" key="3">
    <source>
        <dbReference type="PROSITE-ProRule" id="PRU00723"/>
    </source>
</evidence>
<dbReference type="EMBL" id="PDUG01000004">
    <property type="protein sequence ID" value="PIC35560.1"/>
    <property type="molecule type" value="Genomic_DNA"/>
</dbReference>
<reference evidence="6" key="1">
    <citation type="submission" date="2017-10" db="EMBL/GenBank/DDBJ databases">
        <title>Rapid genome shrinkage in a self-fertile nematode reveals novel sperm competition proteins.</title>
        <authorList>
            <person name="Yin D."/>
            <person name="Schwarz E.M."/>
            <person name="Thomas C.G."/>
            <person name="Felde R.L."/>
            <person name="Korf I.F."/>
            <person name="Cutter A.D."/>
            <person name="Schartner C.M."/>
            <person name="Ralston E.J."/>
            <person name="Meyer B.J."/>
            <person name="Haag E.S."/>
        </authorList>
    </citation>
    <scope>NUCLEOTIDE SEQUENCE [LARGE SCALE GENOMIC DNA]</scope>
    <source>
        <strain evidence="6">JU1422</strain>
    </source>
</reference>
<keyword evidence="3" id="KW-0863">Zinc-finger</keyword>
<accession>A0A2G5U7N8</accession>
<dbReference type="PROSITE" id="PS50103">
    <property type="entry name" value="ZF_C3H1"/>
    <property type="match status" value="1"/>
</dbReference>
<gene>
    <name evidence="5" type="primary">Cnig_chr_IV.g14877</name>
    <name evidence="5" type="ORF">B9Z55_014877</name>
</gene>
<keyword evidence="3" id="KW-0479">Metal-binding</keyword>
<name>A0A2G5U7N8_9PELO</name>
<evidence type="ECO:0000313" key="6">
    <source>
        <dbReference type="Proteomes" id="UP000230233"/>
    </source>
</evidence>
<dbReference type="GO" id="GO:0005634">
    <property type="term" value="C:nucleus"/>
    <property type="evidence" value="ECO:0007669"/>
    <property type="project" value="UniProtKB-SubCell"/>
</dbReference>
<dbReference type="OrthoDB" id="5842926at2759"/>
<comment type="caution">
    <text evidence="5">The sequence shown here is derived from an EMBL/GenBank/DDBJ whole genome shotgun (WGS) entry which is preliminary data.</text>
</comment>
<feature type="zinc finger region" description="C3H1-type" evidence="3">
    <location>
        <begin position="36"/>
        <end position="62"/>
    </location>
</feature>
<dbReference type="GO" id="GO:0008270">
    <property type="term" value="F:zinc ion binding"/>
    <property type="evidence" value="ECO:0007669"/>
    <property type="project" value="UniProtKB-KW"/>
</dbReference>
<protein>
    <recommendedName>
        <fullName evidence="4">C3H1-type domain-containing protein</fullName>
    </recommendedName>
</protein>
<dbReference type="Pfam" id="PF00642">
    <property type="entry name" value="zf-CCCH"/>
    <property type="match status" value="1"/>
</dbReference>
<comment type="subcellular location">
    <subcellularLocation>
        <location evidence="1">Nucleus</location>
    </subcellularLocation>
</comment>
<evidence type="ECO:0000313" key="5">
    <source>
        <dbReference type="EMBL" id="PIC35560.1"/>
    </source>
</evidence>
<dbReference type="AlphaFoldDB" id="A0A2G5U7N8"/>
<dbReference type="PANTHER" id="PTHR46297:SF1">
    <property type="entry name" value="ZINC FINGER CCCH-TYPE WITH G PATCH DOMAIN-CONTAINING PROTEIN"/>
    <property type="match status" value="1"/>
</dbReference>
<dbReference type="InterPro" id="IPR000571">
    <property type="entry name" value="Znf_CCCH"/>
</dbReference>
<evidence type="ECO:0000256" key="1">
    <source>
        <dbReference type="ARBA" id="ARBA00004123"/>
    </source>
</evidence>
<keyword evidence="6" id="KW-1185">Reference proteome</keyword>
<keyword evidence="3" id="KW-0862">Zinc</keyword>
<evidence type="ECO:0000256" key="2">
    <source>
        <dbReference type="ARBA" id="ARBA00023242"/>
    </source>
</evidence>
<dbReference type="PANTHER" id="PTHR46297">
    <property type="entry name" value="ZINC FINGER CCCH-TYPE WITH G PATCH DOMAIN-CONTAINING PROTEIN"/>
    <property type="match status" value="1"/>
</dbReference>
<sequence length="214" mass="23768">MAPFDSDRSLPLHTAIIMDIESSSRVRVLFSHPTCPAMKPCSHFLASSCRYNENCRFSHGYSVELERIEDYQEPDFMSIVEQGLVLVKGSSDLWKMGRISAIDGQNVAVKLLKSGSELSSKRKDLVTLGEVEEEEKKDESWKELKQETLGNVSVGESGNWNGGGIGMKLMAKNSGGISQTKRPNFGGAHLHPLIFFSHFFAKNFYLFAPCVSLS</sequence>
<dbReference type="STRING" id="1611254.A0A2G5U7N8"/>
<dbReference type="GO" id="GO:0001227">
    <property type="term" value="F:DNA-binding transcription repressor activity, RNA polymerase II-specific"/>
    <property type="evidence" value="ECO:0007669"/>
    <property type="project" value="TreeGrafter"/>
</dbReference>
<feature type="domain" description="C3H1-type" evidence="4">
    <location>
        <begin position="36"/>
        <end position="62"/>
    </location>
</feature>
<proteinExistence type="predicted"/>